<keyword evidence="3" id="KW-1185">Reference proteome</keyword>
<feature type="domain" description="PKD" evidence="1">
    <location>
        <begin position="239"/>
        <end position="311"/>
    </location>
</feature>
<evidence type="ECO:0000259" key="1">
    <source>
        <dbReference type="PROSITE" id="PS50093"/>
    </source>
</evidence>
<proteinExistence type="predicted"/>
<dbReference type="NCBIfam" id="TIGR04131">
    <property type="entry name" value="Bac_Flav_CTERM"/>
    <property type="match status" value="1"/>
</dbReference>
<dbReference type="Pfam" id="PF13585">
    <property type="entry name" value="CHU_C"/>
    <property type="match status" value="1"/>
</dbReference>
<evidence type="ECO:0000313" key="3">
    <source>
        <dbReference type="Proteomes" id="UP000252733"/>
    </source>
</evidence>
<dbReference type="InterPro" id="IPR035986">
    <property type="entry name" value="PKD_dom_sf"/>
</dbReference>
<dbReference type="InterPro" id="IPR000601">
    <property type="entry name" value="PKD_dom"/>
</dbReference>
<dbReference type="InterPro" id="IPR022409">
    <property type="entry name" value="PKD/Chitinase_dom"/>
</dbReference>
<dbReference type="EMBL" id="QPIZ01000009">
    <property type="protein sequence ID" value="RCW36117.1"/>
    <property type="molecule type" value="Genomic_DNA"/>
</dbReference>
<dbReference type="AlphaFoldDB" id="A0A368V4P0"/>
<reference evidence="2 3" key="1">
    <citation type="submission" date="2018-07" db="EMBL/GenBank/DDBJ databases">
        <title>Freshwater and sediment microbial communities from various areas in North America, analyzing microbe dynamics in response to fracking.</title>
        <authorList>
            <person name="Lamendella R."/>
        </authorList>
    </citation>
    <scope>NUCLEOTIDE SEQUENCE [LARGE SCALE GENOMIC DNA]</scope>
    <source>
        <strain evidence="2 3">160A</strain>
    </source>
</reference>
<dbReference type="Gene3D" id="2.60.40.10">
    <property type="entry name" value="Immunoglobulins"/>
    <property type="match status" value="1"/>
</dbReference>
<dbReference type="SUPFAM" id="SSF49299">
    <property type="entry name" value="PKD domain"/>
    <property type="match status" value="1"/>
</dbReference>
<organism evidence="2 3">
    <name type="scientific">Marinilabilia salmonicolor</name>
    <dbReference type="NCBI Taxonomy" id="989"/>
    <lineage>
        <taxon>Bacteria</taxon>
        <taxon>Pseudomonadati</taxon>
        <taxon>Bacteroidota</taxon>
        <taxon>Bacteroidia</taxon>
        <taxon>Marinilabiliales</taxon>
        <taxon>Marinilabiliaceae</taxon>
        <taxon>Marinilabilia</taxon>
    </lineage>
</organism>
<dbReference type="PROSITE" id="PS50093">
    <property type="entry name" value="PKD"/>
    <property type="match status" value="1"/>
</dbReference>
<gene>
    <name evidence="2" type="ORF">DFO77_10981</name>
</gene>
<protein>
    <submittedName>
        <fullName evidence="2">Gliding motility-associated-like protein</fullName>
    </submittedName>
</protein>
<dbReference type="Proteomes" id="UP000252733">
    <property type="component" value="Unassembled WGS sequence"/>
</dbReference>
<sequence>MFSIRSLLLFFTVFLMASVSVRGQLSAENALVAQTEYSSATPNDQVFCFPEGSFMSVRFDYAGNNPSFAWFQHDVTDNSWDNQLANSGNQLTAGTPGGYRVVVEDEAGVVVADERFWVYNTQKITNVEAEITYDDCYGVEMSASADTVPLIFYDPIDGSFGGVNYNLAFEWTTLPESDGSQSGRNVEFDAPFEDLSYVVSVSDRFGNVLESTIDYSAIAVAAEFEADVKKDTVPNERHSDAQGSAPIEIKFNDQSQGKVNAWEWTFGNSGQSVEQNPLFVFSSAGTDSVYLRVVNRDSGCESLSAPFVVSVWESELEVPNVFTPNGDGINDQFRVAYKSIKKFEMVVFNRWGRRVYEGNDPARGWDGKIGGTMGAPGVYFYYIRGEGYNDNEVHRKEGAVHLIRGK</sequence>
<accession>A0A368V4P0</accession>
<dbReference type="InterPro" id="IPR026341">
    <property type="entry name" value="T9SS_type_B"/>
</dbReference>
<comment type="caution">
    <text evidence="2">The sequence shown here is derived from an EMBL/GenBank/DDBJ whole genome shotgun (WGS) entry which is preliminary data.</text>
</comment>
<dbReference type="InterPro" id="IPR013783">
    <property type="entry name" value="Ig-like_fold"/>
</dbReference>
<name>A0A368V4P0_9BACT</name>
<dbReference type="CDD" id="cd00146">
    <property type="entry name" value="PKD"/>
    <property type="match status" value="1"/>
</dbReference>
<evidence type="ECO:0000313" key="2">
    <source>
        <dbReference type="EMBL" id="RCW36117.1"/>
    </source>
</evidence>
<dbReference type="SMART" id="SM00089">
    <property type="entry name" value="PKD"/>
    <property type="match status" value="1"/>
</dbReference>